<organism evidence="3 4">
    <name type="scientific">Nephila pilipes</name>
    <name type="common">Giant wood spider</name>
    <name type="synonym">Nephila maculata</name>
    <dbReference type="NCBI Taxonomy" id="299642"/>
    <lineage>
        <taxon>Eukaryota</taxon>
        <taxon>Metazoa</taxon>
        <taxon>Ecdysozoa</taxon>
        <taxon>Arthropoda</taxon>
        <taxon>Chelicerata</taxon>
        <taxon>Arachnida</taxon>
        <taxon>Araneae</taxon>
        <taxon>Araneomorphae</taxon>
        <taxon>Entelegynae</taxon>
        <taxon>Araneoidea</taxon>
        <taxon>Nephilidae</taxon>
        <taxon>Nephila</taxon>
    </lineage>
</organism>
<accession>A0A8X6MV92</accession>
<sequence>MAPVYFYFTMMSLQYLTTQRKHLSLISTMHSNSEVNPTLQSIAKHMTYSSTKGGADSLDELCNSMNCGRKTKRLAMEFFNNIINIAGINADIIYLHTFLQRSNWK</sequence>
<evidence type="ECO:0000313" key="4">
    <source>
        <dbReference type="Proteomes" id="UP000887013"/>
    </source>
</evidence>
<evidence type="ECO:0000259" key="2">
    <source>
        <dbReference type="Pfam" id="PF13843"/>
    </source>
</evidence>
<keyword evidence="4" id="KW-1185">Reference proteome</keyword>
<comment type="caution">
    <text evidence="3">The sequence shown here is derived from an EMBL/GenBank/DDBJ whole genome shotgun (WGS) entry which is preliminary data.</text>
</comment>
<feature type="transmembrane region" description="Helical" evidence="1">
    <location>
        <begin position="78"/>
        <end position="99"/>
    </location>
</feature>
<dbReference type="AlphaFoldDB" id="A0A8X6MV92"/>
<dbReference type="EMBL" id="BMAW01051344">
    <property type="protein sequence ID" value="GFS79876.1"/>
    <property type="molecule type" value="Genomic_DNA"/>
</dbReference>
<keyword evidence="1" id="KW-0472">Membrane</keyword>
<dbReference type="Proteomes" id="UP000887013">
    <property type="component" value="Unassembled WGS sequence"/>
</dbReference>
<keyword evidence="1" id="KW-1133">Transmembrane helix</keyword>
<dbReference type="InterPro" id="IPR029526">
    <property type="entry name" value="PGBD"/>
</dbReference>
<dbReference type="Pfam" id="PF13843">
    <property type="entry name" value="DDE_Tnp_1_7"/>
    <property type="match status" value="1"/>
</dbReference>
<proteinExistence type="predicted"/>
<reference evidence="3" key="1">
    <citation type="submission" date="2020-08" db="EMBL/GenBank/DDBJ databases">
        <title>Multicomponent nature underlies the extraordinary mechanical properties of spider dragline silk.</title>
        <authorList>
            <person name="Kono N."/>
            <person name="Nakamura H."/>
            <person name="Mori M."/>
            <person name="Yoshida Y."/>
            <person name="Ohtoshi R."/>
            <person name="Malay A.D."/>
            <person name="Moran D.A.P."/>
            <person name="Tomita M."/>
            <person name="Numata K."/>
            <person name="Arakawa K."/>
        </authorList>
    </citation>
    <scope>NUCLEOTIDE SEQUENCE</scope>
</reference>
<protein>
    <recommendedName>
        <fullName evidence="2">PiggyBac transposable element-derived protein domain-containing protein</fullName>
    </recommendedName>
</protein>
<gene>
    <name evidence="3" type="ORF">NPIL_561561</name>
</gene>
<evidence type="ECO:0000256" key="1">
    <source>
        <dbReference type="SAM" id="Phobius"/>
    </source>
</evidence>
<name>A0A8X6MV92_NEPPI</name>
<evidence type="ECO:0000313" key="3">
    <source>
        <dbReference type="EMBL" id="GFS79876.1"/>
    </source>
</evidence>
<dbReference type="OrthoDB" id="6770266at2759"/>
<keyword evidence="1" id="KW-0812">Transmembrane</keyword>
<feature type="domain" description="PiggyBac transposable element-derived protein" evidence="2">
    <location>
        <begin position="18"/>
        <end position="90"/>
    </location>
</feature>